<dbReference type="SUPFAM" id="SSF53474">
    <property type="entry name" value="alpha/beta-Hydrolases"/>
    <property type="match status" value="1"/>
</dbReference>
<evidence type="ECO:0000259" key="2">
    <source>
        <dbReference type="Pfam" id="PF20434"/>
    </source>
</evidence>
<evidence type="ECO:0000313" key="4">
    <source>
        <dbReference type="Proteomes" id="UP000199671"/>
    </source>
</evidence>
<dbReference type="GO" id="GO:0016787">
    <property type="term" value="F:hydrolase activity"/>
    <property type="evidence" value="ECO:0007669"/>
    <property type="project" value="UniProtKB-KW"/>
</dbReference>
<dbReference type="PANTHER" id="PTHR48081">
    <property type="entry name" value="AB HYDROLASE SUPERFAMILY PROTEIN C4A8.06C"/>
    <property type="match status" value="1"/>
</dbReference>
<dbReference type="InterPro" id="IPR029058">
    <property type="entry name" value="AB_hydrolase_fold"/>
</dbReference>
<evidence type="ECO:0000313" key="3">
    <source>
        <dbReference type="EMBL" id="SDM31371.1"/>
    </source>
</evidence>
<reference evidence="3 4" key="1">
    <citation type="submission" date="2016-10" db="EMBL/GenBank/DDBJ databases">
        <authorList>
            <person name="de Groot N.N."/>
        </authorList>
    </citation>
    <scope>NUCLEOTIDE SEQUENCE [LARGE SCALE GENOMIC DNA]</scope>
    <source>
        <strain evidence="3 4">KPR-7B</strain>
    </source>
</reference>
<dbReference type="RefSeq" id="WP_218123006.1">
    <property type="nucleotide sequence ID" value="NZ_FNHU01000001.1"/>
</dbReference>
<dbReference type="EMBL" id="FNHU01000001">
    <property type="protein sequence ID" value="SDM31371.1"/>
    <property type="molecule type" value="Genomic_DNA"/>
</dbReference>
<evidence type="ECO:0000256" key="1">
    <source>
        <dbReference type="ARBA" id="ARBA00022801"/>
    </source>
</evidence>
<protein>
    <submittedName>
        <fullName evidence="3">Acetyl esterase/lipase</fullName>
    </submittedName>
</protein>
<proteinExistence type="predicted"/>
<dbReference type="AlphaFoldDB" id="A0A1G9S7H7"/>
<gene>
    <name evidence="3" type="ORF">SAMN04487766_101323</name>
</gene>
<dbReference type="Pfam" id="PF20434">
    <property type="entry name" value="BD-FAE"/>
    <property type="match status" value="1"/>
</dbReference>
<dbReference type="InterPro" id="IPR049492">
    <property type="entry name" value="BD-FAE-like_dom"/>
</dbReference>
<dbReference type="Proteomes" id="UP000199671">
    <property type="component" value="Unassembled WGS sequence"/>
</dbReference>
<dbReference type="Gene3D" id="3.40.50.1820">
    <property type="entry name" value="alpha/beta hydrolase"/>
    <property type="match status" value="1"/>
</dbReference>
<accession>A0A1G9S7H7</accession>
<organism evidence="3 4">
    <name type="scientific">Actinomyces ruminicola</name>
    <dbReference type="NCBI Taxonomy" id="332524"/>
    <lineage>
        <taxon>Bacteria</taxon>
        <taxon>Bacillati</taxon>
        <taxon>Actinomycetota</taxon>
        <taxon>Actinomycetes</taxon>
        <taxon>Actinomycetales</taxon>
        <taxon>Actinomycetaceae</taxon>
        <taxon>Actinomyces</taxon>
    </lineage>
</organism>
<name>A0A1G9S7H7_9ACTO</name>
<dbReference type="InterPro" id="IPR050300">
    <property type="entry name" value="GDXG_lipolytic_enzyme"/>
</dbReference>
<sequence>MTDFLFTPPRLVEPADFPASELAVPGMLTLPAVDVPRFGVVHLNVPYAEKSGRTLHLQIIMPPRRVAFPDTADDVYPTILYVQGSAFHTQQLGHELGNLVAFAARGYVIAIVEYRGSEVAPFPAQAKDAKTAVRWLRAHAAEYHVDVNRMAMWGDSSGGHTALMTWATGTGGAEDDPVFSDEPVTEALGLRAFVDYYGPTHIGRMNEYLSIQDHLEADSPEGWLIGRVRVDEHPELVSPTVIMDHVPHASRRALPPLLVIHGDKDRIVNFSQSVWLVQDLQAKGQDVIFYRLAGADHGGAPFWQDGVLDVVDAFLKEHLT</sequence>
<keyword evidence="1" id="KW-0378">Hydrolase</keyword>
<dbReference type="PANTHER" id="PTHR48081:SF13">
    <property type="entry name" value="ALPHA_BETA HYDROLASE"/>
    <property type="match status" value="1"/>
</dbReference>
<feature type="domain" description="BD-FAE-like" evidence="2">
    <location>
        <begin position="68"/>
        <end position="280"/>
    </location>
</feature>